<feature type="compositionally biased region" description="Basic residues" evidence="9">
    <location>
        <begin position="271"/>
        <end position="303"/>
    </location>
</feature>
<dbReference type="EMBL" id="KX699752">
    <property type="protein sequence ID" value="APD73708.1"/>
    <property type="molecule type" value="Genomic_DNA"/>
</dbReference>
<evidence type="ECO:0000256" key="9">
    <source>
        <dbReference type="SAM" id="MobiDB-lite"/>
    </source>
</evidence>
<sequence length="303" mass="32455">MLAILFLALIVSTCPAEPAANDVALEFNALCELIGIARAKDNIPKLTLGAKITKQKEFIIALNMSVSSDTFFNQKFDRPDAPTGESPHWKKNKATWQKLQKVINDKSQDEFGRIIERPASTEEREVTAALINQSATEAEKLANTGQSGPTDKDIQDLLQGAVSGQDGEEPKDDTTTFGTPATSCGGTGTGSTGQGKSLANDILCLCSHNTDNRGFQGCAGNGASATVTYGGAAGGTNTLATVTSKCKINQTAEVTANRIAAALTIQSTTRKAPRGGRRMRTKTRQRTRRQHLQRRSGRRLYPV</sequence>
<evidence type="ECO:0000313" key="12">
    <source>
        <dbReference type="EMBL" id="APD73708.1"/>
    </source>
</evidence>
<evidence type="ECO:0000259" key="11">
    <source>
        <dbReference type="Pfam" id="PF13206"/>
    </source>
</evidence>
<evidence type="ECO:0000256" key="4">
    <source>
        <dbReference type="ARBA" id="ARBA00022622"/>
    </source>
</evidence>
<feature type="domain" description="Trypanosome variant surface glycoprotein B-type N-terminal" evidence="11">
    <location>
        <begin position="6"/>
        <end position="264"/>
    </location>
</feature>
<name>A0A1J0R7H8_9TRYP</name>
<keyword evidence="5 10" id="KW-0732">Signal</keyword>
<dbReference type="VEuPathDB" id="TriTrypDB:Tb427_000163900"/>
<evidence type="ECO:0000256" key="5">
    <source>
        <dbReference type="ARBA" id="ARBA00022729"/>
    </source>
</evidence>
<reference evidence="12" key="1">
    <citation type="submission" date="2016-08" db="EMBL/GenBank/DDBJ databases">
        <title>VSG repertoire of Trypanosoma brucei EATRO 1125.</title>
        <authorList>
            <person name="Cross G.A."/>
        </authorList>
    </citation>
    <scope>NUCLEOTIDE SEQUENCE</scope>
    <source>
        <strain evidence="12">EATRO 1125</strain>
    </source>
</reference>
<comment type="function">
    <text evidence="1">VSG forms a coat on the surface of the parasite. The trypanosome evades the immune response of the host by expressing a series of antigenically distinct VSGs from an estimated 1000 VSG genes.</text>
</comment>
<feature type="region of interest" description="Disordered" evidence="9">
    <location>
        <begin position="268"/>
        <end position="303"/>
    </location>
</feature>
<evidence type="ECO:0000256" key="3">
    <source>
        <dbReference type="ARBA" id="ARBA00022475"/>
    </source>
</evidence>
<feature type="signal peptide" evidence="10">
    <location>
        <begin position="1"/>
        <end position="16"/>
    </location>
</feature>
<dbReference type="InterPro" id="IPR025932">
    <property type="entry name" value="Trypano_VSG_B_N_dom"/>
</dbReference>
<proteinExistence type="predicted"/>
<keyword evidence="7" id="KW-0325">Glycoprotein</keyword>
<dbReference type="GO" id="GO:0005886">
    <property type="term" value="C:plasma membrane"/>
    <property type="evidence" value="ECO:0007669"/>
    <property type="project" value="UniProtKB-SubCell"/>
</dbReference>
<dbReference type="VEuPathDB" id="TriTrypDB:Tb1125.11.17720"/>
<feature type="chain" id="PRO_5012113865" evidence="10">
    <location>
        <begin position="17"/>
        <end position="303"/>
    </location>
</feature>
<evidence type="ECO:0000256" key="7">
    <source>
        <dbReference type="ARBA" id="ARBA00023180"/>
    </source>
</evidence>
<protein>
    <submittedName>
        <fullName evidence="12">Variant surface glycoprotein 1125.1519</fullName>
    </submittedName>
</protein>
<feature type="region of interest" description="Disordered" evidence="9">
    <location>
        <begin position="163"/>
        <end position="192"/>
    </location>
</feature>
<dbReference type="GO" id="GO:0098552">
    <property type="term" value="C:side of membrane"/>
    <property type="evidence" value="ECO:0007669"/>
    <property type="project" value="UniProtKB-KW"/>
</dbReference>
<dbReference type="Pfam" id="PF13206">
    <property type="entry name" value="VSG_B"/>
    <property type="match status" value="1"/>
</dbReference>
<dbReference type="AlphaFoldDB" id="A0A1J0R7H8"/>
<evidence type="ECO:0000256" key="1">
    <source>
        <dbReference type="ARBA" id="ARBA00002523"/>
    </source>
</evidence>
<comment type="subcellular location">
    <subcellularLocation>
        <location evidence="2">Cell membrane</location>
        <topology evidence="2">Lipid-anchor</topology>
        <topology evidence="2">GPI-anchor</topology>
    </subcellularLocation>
</comment>
<accession>A0A1J0R7H8</accession>
<evidence type="ECO:0000256" key="2">
    <source>
        <dbReference type="ARBA" id="ARBA00004609"/>
    </source>
</evidence>
<keyword evidence="6" id="KW-0472">Membrane</keyword>
<evidence type="ECO:0000256" key="10">
    <source>
        <dbReference type="SAM" id="SignalP"/>
    </source>
</evidence>
<evidence type="ECO:0000256" key="8">
    <source>
        <dbReference type="ARBA" id="ARBA00023288"/>
    </source>
</evidence>
<keyword evidence="8" id="KW-0449">Lipoprotein</keyword>
<keyword evidence="3" id="KW-1003">Cell membrane</keyword>
<keyword evidence="4" id="KW-0336">GPI-anchor</keyword>
<evidence type="ECO:0000256" key="6">
    <source>
        <dbReference type="ARBA" id="ARBA00023136"/>
    </source>
</evidence>
<organism evidence="12">
    <name type="scientific">Trypanosoma brucei</name>
    <dbReference type="NCBI Taxonomy" id="5691"/>
    <lineage>
        <taxon>Eukaryota</taxon>
        <taxon>Discoba</taxon>
        <taxon>Euglenozoa</taxon>
        <taxon>Kinetoplastea</taxon>
        <taxon>Metakinetoplastina</taxon>
        <taxon>Trypanosomatida</taxon>
        <taxon>Trypanosomatidae</taxon>
        <taxon>Trypanosoma</taxon>
    </lineage>
</organism>
<dbReference type="VEuPathDB" id="TriTrypDB:Tb927.11.17720"/>